<organism evidence="1 2">
    <name type="scientific">Candidatus Roizmanbacteria bacterium RIFOXYD1_FULL_38_12</name>
    <dbReference type="NCBI Taxonomy" id="1802093"/>
    <lineage>
        <taxon>Bacteria</taxon>
        <taxon>Candidatus Roizmaniibacteriota</taxon>
    </lineage>
</organism>
<name>A0A1F7L008_9BACT</name>
<protein>
    <recommendedName>
        <fullName evidence="3">DUF4367 domain-containing protein</fullName>
    </recommendedName>
</protein>
<dbReference type="EMBL" id="MGBR01000001">
    <property type="protein sequence ID" value="OGK73457.1"/>
    <property type="molecule type" value="Genomic_DNA"/>
</dbReference>
<sequence>MNKKVLVVATLVILGVIGIAFVTLNKPNNGKQLSTEENSNPIDSWEQQTIEEIGLTLKMPPDTTFRKEIGDNDGNIRTVAFYIEKGDENNPEYQLYALYLADKEGSTQDLEKAKTGMSSIKEASIDGYSGIEGTANTNDPKKHYLTVVLKDGRLFSVSTYPPQPENKELTDKIIQTFNFR</sequence>
<gene>
    <name evidence="1" type="ORF">A3K52_01525</name>
</gene>
<evidence type="ECO:0008006" key="3">
    <source>
        <dbReference type="Google" id="ProtNLM"/>
    </source>
</evidence>
<evidence type="ECO:0000313" key="1">
    <source>
        <dbReference type="EMBL" id="OGK73457.1"/>
    </source>
</evidence>
<dbReference type="AlphaFoldDB" id="A0A1F7L008"/>
<comment type="caution">
    <text evidence="1">The sequence shown here is derived from an EMBL/GenBank/DDBJ whole genome shotgun (WGS) entry which is preliminary data.</text>
</comment>
<dbReference type="Proteomes" id="UP000177050">
    <property type="component" value="Unassembled WGS sequence"/>
</dbReference>
<reference evidence="1 2" key="1">
    <citation type="journal article" date="2016" name="Nat. Commun.">
        <title>Thousands of microbial genomes shed light on interconnected biogeochemical processes in an aquifer system.</title>
        <authorList>
            <person name="Anantharaman K."/>
            <person name="Brown C.T."/>
            <person name="Hug L.A."/>
            <person name="Sharon I."/>
            <person name="Castelle C.J."/>
            <person name="Probst A.J."/>
            <person name="Thomas B.C."/>
            <person name="Singh A."/>
            <person name="Wilkins M.J."/>
            <person name="Karaoz U."/>
            <person name="Brodie E.L."/>
            <person name="Williams K.H."/>
            <person name="Hubbard S.S."/>
            <person name="Banfield J.F."/>
        </authorList>
    </citation>
    <scope>NUCLEOTIDE SEQUENCE [LARGE SCALE GENOMIC DNA]</scope>
</reference>
<accession>A0A1F7L008</accession>
<evidence type="ECO:0000313" key="2">
    <source>
        <dbReference type="Proteomes" id="UP000177050"/>
    </source>
</evidence>
<proteinExistence type="predicted"/>